<sequence length="444" mass="47410">MLDSTVTQINDIPNERSKSLNSQSINHSISDHFWNDIPSERTFSNGGNTVNFNNSNNHDNSNTTSPVLWSKQNMSINSSTIRNHEDILILNNINNNNNNNTGGSNLNLDSDTNNFDPQQTPTMMRMSRFFPSPLIEQRKESSAATNNNNNNDNNNTPNNGGRNYLGARSHSAGFIPAPSPLNFDMFSPSVGSNIGLITSNLSSNNGSSMIINNAGSNGDGNNSATGSSLITSFSTPIKARTPSSTMDPYSNIPSNSLILGSANGNANSSGISNTATGGNSNGSLSVTPGTLNGNISGISGLPQPFDEFALNAQAGSSPSINTNTSVNVNGIGNFVNDRKIMGVMPMMLMDPGNINSYSVSNILNAPATPNNVGVVTKIPTSGLATSLQMVIPSADHDNDGDLEAVQKEEEEIEKLNEIPNYPMILNRMGMEMKMKVRTEMKKRI</sequence>
<name>A0A9W6WDI4_CANBO</name>
<dbReference type="EMBL" id="BSXN01004079">
    <property type="protein sequence ID" value="GME80522.1"/>
    <property type="molecule type" value="Genomic_DNA"/>
</dbReference>
<reference evidence="2" key="1">
    <citation type="submission" date="2023-04" db="EMBL/GenBank/DDBJ databases">
        <title>Candida boidinii NBRC 10035.</title>
        <authorList>
            <person name="Ichikawa N."/>
            <person name="Sato H."/>
            <person name="Tonouchi N."/>
        </authorList>
    </citation>
    <scope>NUCLEOTIDE SEQUENCE</scope>
    <source>
        <strain evidence="2">NBRC 10035</strain>
    </source>
</reference>
<accession>A0A9W6WDI4</accession>
<feature type="compositionally biased region" description="Polar residues" evidence="1">
    <location>
        <begin position="1"/>
        <end position="11"/>
    </location>
</feature>
<gene>
    <name evidence="2" type="ORF">Cboi02_000641400</name>
</gene>
<dbReference type="AlphaFoldDB" id="A0A9W6WDI4"/>
<evidence type="ECO:0000313" key="2">
    <source>
        <dbReference type="EMBL" id="GME80522.1"/>
    </source>
</evidence>
<dbReference type="Proteomes" id="UP001165120">
    <property type="component" value="Unassembled WGS sequence"/>
</dbReference>
<evidence type="ECO:0000256" key="1">
    <source>
        <dbReference type="SAM" id="MobiDB-lite"/>
    </source>
</evidence>
<evidence type="ECO:0000313" key="3">
    <source>
        <dbReference type="Proteomes" id="UP001165120"/>
    </source>
</evidence>
<keyword evidence="3" id="KW-1185">Reference proteome</keyword>
<comment type="caution">
    <text evidence="2">The sequence shown here is derived from an EMBL/GenBank/DDBJ whole genome shotgun (WGS) entry which is preliminary data.</text>
</comment>
<feature type="region of interest" description="Disordered" evidence="1">
    <location>
        <begin position="1"/>
        <end position="22"/>
    </location>
</feature>
<proteinExistence type="predicted"/>
<protein>
    <submittedName>
        <fullName evidence="2">Unnamed protein product</fullName>
    </submittedName>
</protein>
<feature type="region of interest" description="Disordered" evidence="1">
    <location>
        <begin position="137"/>
        <end position="167"/>
    </location>
</feature>
<organism evidence="2 3">
    <name type="scientific">Candida boidinii</name>
    <name type="common">Yeast</name>
    <dbReference type="NCBI Taxonomy" id="5477"/>
    <lineage>
        <taxon>Eukaryota</taxon>
        <taxon>Fungi</taxon>
        <taxon>Dikarya</taxon>
        <taxon>Ascomycota</taxon>
        <taxon>Saccharomycotina</taxon>
        <taxon>Pichiomycetes</taxon>
        <taxon>Pichiales</taxon>
        <taxon>Pichiaceae</taxon>
        <taxon>Ogataea</taxon>
        <taxon>Ogataea/Candida clade</taxon>
    </lineage>
</organism>
<feature type="compositionally biased region" description="Low complexity" evidence="1">
    <location>
        <begin position="146"/>
        <end position="159"/>
    </location>
</feature>